<dbReference type="AlphaFoldDB" id="A0A941D681"/>
<organism evidence="1 2">
    <name type="scientific">Phycicoccus avicenniae</name>
    <dbReference type="NCBI Taxonomy" id="2828860"/>
    <lineage>
        <taxon>Bacteria</taxon>
        <taxon>Bacillati</taxon>
        <taxon>Actinomycetota</taxon>
        <taxon>Actinomycetes</taxon>
        <taxon>Micrococcales</taxon>
        <taxon>Intrasporangiaceae</taxon>
        <taxon>Phycicoccus</taxon>
    </lineage>
</organism>
<evidence type="ECO:0000313" key="1">
    <source>
        <dbReference type="EMBL" id="MBR7742630.1"/>
    </source>
</evidence>
<gene>
    <name evidence="1" type="ORF">KC207_04930</name>
</gene>
<dbReference type="EMBL" id="JAGSNF010000004">
    <property type="protein sequence ID" value="MBR7742630.1"/>
    <property type="molecule type" value="Genomic_DNA"/>
</dbReference>
<protein>
    <submittedName>
        <fullName evidence="1">Uncharacterized protein</fullName>
    </submittedName>
</protein>
<name>A0A941D681_9MICO</name>
<keyword evidence="2" id="KW-1185">Reference proteome</keyword>
<accession>A0A941D681</accession>
<proteinExistence type="predicted"/>
<evidence type="ECO:0000313" key="2">
    <source>
        <dbReference type="Proteomes" id="UP000677016"/>
    </source>
</evidence>
<dbReference type="Proteomes" id="UP000677016">
    <property type="component" value="Unassembled WGS sequence"/>
</dbReference>
<sequence>MSLSLCVLDPSRAPDSVQMWRFGEDDVPVSGRLGGPEVVGRLRPSLRADSRIVVLHRPADHAGAALLANVVSGALPAVPVTRLPVTSSLLAATVIALEAAHVEGEGDLARLARIPQTLDVTVSGAWLRRVTRLDDPSPSFGQHLRSIFPWGPRFVARCGPDGRVVKAEPAGFDGSGTGRLVVGAPEGSPGVDRLVAWFGSDAVVHVPPVVADVRGVYGNPGVEFAVVDEFLAAPGPRTARCPVCREPMHADTCPFCHVRPDSREVPAA</sequence>
<reference evidence="1" key="1">
    <citation type="submission" date="2021-04" db="EMBL/GenBank/DDBJ databases">
        <title>Phycicoccus avicenniae sp. nov., a novel endophytic actinomycetes isolated from branch of Avicennia mariana.</title>
        <authorList>
            <person name="Tuo L."/>
        </authorList>
    </citation>
    <scope>NUCLEOTIDE SEQUENCE</scope>
    <source>
        <strain evidence="1">BSK3Z-2</strain>
    </source>
</reference>
<dbReference type="RefSeq" id="WP_211601786.1">
    <property type="nucleotide sequence ID" value="NZ_JAGSNF010000004.1"/>
</dbReference>
<comment type="caution">
    <text evidence="1">The sequence shown here is derived from an EMBL/GenBank/DDBJ whole genome shotgun (WGS) entry which is preliminary data.</text>
</comment>